<evidence type="ECO:0000313" key="1">
    <source>
        <dbReference type="EMBL" id="MEL3972680.1"/>
    </source>
</evidence>
<dbReference type="EMBL" id="JBBYAF010000017">
    <property type="protein sequence ID" value="MEL3972680.1"/>
    <property type="molecule type" value="Genomic_DNA"/>
</dbReference>
<comment type="caution">
    <text evidence="1">The sequence shown here is derived from an EMBL/GenBank/DDBJ whole genome shotgun (WGS) entry which is preliminary data.</text>
</comment>
<accession>A0ABU9KB93</accession>
<gene>
    <name evidence="1" type="ORF">AAEO50_10340</name>
</gene>
<dbReference type="InterPro" id="IPR019658">
    <property type="entry name" value="DUF2515"/>
</dbReference>
<dbReference type="Pfam" id="PF10720">
    <property type="entry name" value="DUF2515"/>
    <property type="match status" value="1"/>
</dbReference>
<name>A0ABU9KB93_9BACI</name>
<dbReference type="Proteomes" id="UP001389717">
    <property type="component" value="Unassembled WGS sequence"/>
</dbReference>
<reference evidence="1 2" key="1">
    <citation type="submission" date="2024-04" db="EMBL/GenBank/DDBJ databases">
        <title>Bacillus oryzaecorticis sp. nov., a moderately halophilic bacterium isolated from rice husks.</title>
        <authorList>
            <person name="Zhu H.-S."/>
        </authorList>
    </citation>
    <scope>NUCLEOTIDE SEQUENCE [LARGE SCALE GENOMIC DNA]</scope>
    <source>
        <strain evidence="1 2">ZC255</strain>
    </source>
</reference>
<sequence length="342" mass="41316">MDEFTNTYRFLPYIPDFKQHKRDWIDFLYRIVCHHNQDNITRTIAYQSFYLLHPEIKWSFLASMVSRNAGWNMTDLEGETFRNLLTSETRKNLFMTYERANWSIFQDAFPQLLIYHYSTLYKEEMFHLLKDFQVSSFMQEEWNLFWEHRNEDRLVQSQIINEQNLIQKPVIDHPVYKKKVFRSGLFFIEDHLHFCSVVFPSQNGELIGASVHDFRKLDDRIKLGNILYQILFHNDYYPSFYDFARKVKPTGSRNDYEGFCASSLTRTNTPSLTSVYDKVDHHWELEEDWSHHTNVKKAWYHKPSLPEDPCMTKWFFHKQKQLKKVAWLKSMVIKNKERTAGN</sequence>
<proteinExistence type="predicted"/>
<organism evidence="1 2">
    <name type="scientific">Rossellomorea oryzaecorticis</name>
    <dbReference type="NCBI Taxonomy" id="1396505"/>
    <lineage>
        <taxon>Bacteria</taxon>
        <taxon>Bacillati</taxon>
        <taxon>Bacillota</taxon>
        <taxon>Bacilli</taxon>
        <taxon>Bacillales</taxon>
        <taxon>Bacillaceae</taxon>
        <taxon>Rossellomorea</taxon>
    </lineage>
</organism>
<protein>
    <submittedName>
        <fullName evidence="1">DUF2515 family protein</fullName>
    </submittedName>
</protein>
<keyword evidence="2" id="KW-1185">Reference proteome</keyword>
<evidence type="ECO:0000313" key="2">
    <source>
        <dbReference type="Proteomes" id="UP001389717"/>
    </source>
</evidence>
<dbReference type="RefSeq" id="WP_341983195.1">
    <property type="nucleotide sequence ID" value="NZ_JBBYAF010000017.1"/>
</dbReference>